<reference evidence="1" key="1">
    <citation type="submission" date="2019-08" db="EMBL/GenBank/DDBJ databases">
        <authorList>
            <person name="Kucharzyk K."/>
            <person name="Murdoch R.W."/>
            <person name="Higgins S."/>
            <person name="Loffler F."/>
        </authorList>
    </citation>
    <scope>NUCLEOTIDE SEQUENCE</scope>
</reference>
<comment type="caution">
    <text evidence="1">The sequence shown here is derived from an EMBL/GenBank/DDBJ whole genome shotgun (WGS) entry which is preliminary data.</text>
</comment>
<dbReference type="EMBL" id="VSSQ01095371">
    <property type="protein sequence ID" value="MPN39513.1"/>
    <property type="molecule type" value="Genomic_DNA"/>
</dbReference>
<proteinExistence type="predicted"/>
<gene>
    <name evidence="1" type="ORF">SDC9_187041</name>
</gene>
<organism evidence="1">
    <name type="scientific">bioreactor metagenome</name>
    <dbReference type="NCBI Taxonomy" id="1076179"/>
    <lineage>
        <taxon>unclassified sequences</taxon>
        <taxon>metagenomes</taxon>
        <taxon>ecological metagenomes</taxon>
    </lineage>
</organism>
<accession>A0A645HVY3</accession>
<dbReference type="AlphaFoldDB" id="A0A645HVY3"/>
<protein>
    <submittedName>
        <fullName evidence="1">Uncharacterized protein</fullName>
    </submittedName>
</protein>
<sequence length="107" mass="11835">MAGLIILQVERRVEEGEVREQTLRRRLHREPEQVVVGVAGIRGNAVLDLEDLDRVDRRLAVAEAGLCGEQQIAYDHAALGTNVGTVIERGKRHLRAGAAVHRIKVVD</sequence>
<evidence type="ECO:0000313" key="1">
    <source>
        <dbReference type="EMBL" id="MPN39513.1"/>
    </source>
</evidence>
<name>A0A645HVY3_9ZZZZ</name>